<reference evidence="1 2" key="1">
    <citation type="journal article" date="2013" name="Genome Announc.">
        <title>Draft Genome Sequence of the Aeromonas diversa Type Strain.</title>
        <authorList>
            <person name="Farfan M."/>
            <person name="Spataro N."/>
            <person name="Sanglas A."/>
            <person name="Albarral V."/>
            <person name="Loren J.G."/>
            <person name="Bosch E."/>
            <person name="Fuste M.C."/>
        </authorList>
    </citation>
    <scope>NUCLEOTIDE SEQUENCE [LARGE SCALE GENOMIC DNA]</scope>
    <source>
        <strain evidence="1 2">2478-85</strain>
    </source>
</reference>
<protein>
    <submittedName>
        <fullName evidence="1">Uncharacterized protein</fullName>
    </submittedName>
</protein>
<keyword evidence="2" id="KW-1185">Reference proteome</keyword>
<dbReference type="PATRIC" id="fig|1268237.3.peg.1548"/>
<dbReference type="eggNOG" id="ENOG502ZNYP">
    <property type="taxonomic scope" value="Bacteria"/>
</dbReference>
<gene>
    <name evidence="1" type="ORF">G114_07860</name>
</gene>
<sequence length="82" mass="9447">MTASELRALYQQGRLHEAEIIHETALPGWQVEFRDEEGTLFELTDTLGCPLCFGSADEARAHIHKVADCPVQEDHLYRFFER</sequence>
<dbReference type="OrthoDB" id="5917471at2"/>
<proteinExistence type="predicted"/>
<evidence type="ECO:0000313" key="1">
    <source>
        <dbReference type="EMBL" id="ENY72432.1"/>
    </source>
</evidence>
<comment type="caution">
    <text evidence="1">The sequence shown here is derived from an EMBL/GenBank/DDBJ whole genome shotgun (WGS) entry which is preliminary data.</text>
</comment>
<dbReference type="RefSeq" id="WP_005351242.1">
    <property type="nucleotide sequence ID" value="NZ_APVG01000016.1"/>
</dbReference>
<dbReference type="AlphaFoldDB" id="N9VB08"/>
<name>N9VB08_9GAMM</name>
<organism evidence="1 2">
    <name type="scientific">Aeromonas diversa CDC 2478-85</name>
    <dbReference type="NCBI Taxonomy" id="1268237"/>
    <lineage>
        <taxon>Bacteria</taxon>
        <taxon>Pseudomonadati</taxon>
        <taxon>Pseudomonadota</taxon>
        <taxon>Gammaproteobacteria</taxon>
        <taxon>Aeromonadales</taxon>
        <taxon>Aeromonadaceae</taxon>
        <taxon>Aeromonas</taxon>
    </lineage>
</organism>
<evidence type="ECO:0000313" key="2">
    <source>
        <dbReference type="Proteomes" id="UP000023775"/>
    </source>
</evidence>
<dbReference type="EMBL" id="APVG01000016">
    <property type="protein sequence ID" value="ENY72432.1"/>
    <property type="molecule type" value="Genomic_DNA"/>
</dbReference>
<dbReference type="Proteomes" id="UP000023775">
    <property type="component" value="Unassembled WGS sequence"/>
</dbReference>
<accession>N9VB08</accession>